<evidence type="ECO:0000313" key="1">
    <source>
        <dbReference type="EMBL" id="TWH93677.1"/>
    </source>
</evidence>
<dbReference type="AlphaFoldDB" id="A0A562KE60"/>
<dbReference type="SUPFAM" id="SSF54909">
    <property type="entry name" value="Dimeric alpha+beta barrel"/>
    <property type="match status" value="1"/>
</dbReference>
<name>A0A562KE60_SPHWJ</name>
<comment type="caution">
    <text evidence="1">The sequence shown here is derived from an EMBL/GenBank/DDBJ whole genome shotgun (WGS) entry which is preliminary data.</text>
</comment>
<protein>
    <recommendedName>
        <fullName evidence="3">EthD domain-containing protein</fullName>
    </recommendedName>
</protein>
<sequence length="106" mass="11329">MAKHILMALNGAKPGEEAEFERWYDEVHIPEILSVPGFVSARRFRIVNTNVQGGGGWSNMSLYEIETDDLPGALGALQGALGPLTPAMDASASANLIGSEIRIFTA</sequence>
<evidence type="ECO:0000313" key="2">
    <source>
        <dbReference type="Proteomes" id="UP000316624"/>
    </source>
</evidence>
<dbReference type="InterPro" id="IPR011008">
    <property type="entry name" value="Dimeric_a/b-barrel"/>
</dbReference>
<dbReference type="EMBL" id="VLKK01000006">
    <property type="protein sequence ID" value="TWH93677.1"/>
    <property type="molecule type" value="Genomic_DNA"/>
</dbReference>
<dbReference type="RefSeq" id="WP_148648566.1">
    <property type="nucleotide sequence ID" value="NZ_JACIIY010000004.1"/>
</dbReference>
<gene>
    <name evidence="1" type="ORF">IQ35_01886</name>
</gene>
<proteinExistence type="predicted"/>
<dbReference type="Proteomes" id="UP000316624">
    <property type="component" value="Unassembled WGS sequence"/>
</dbReference>
<evidence type="ECO:0008006" key="3">
    <source>
        <dbReference type="Google" id="ProtNLM"/>
    </source>
</evidence>
<organism evidence="1 2">
    <name type="scientific">Sphingobium wenxiniae (strain DSM 21828 / CGMCC 1.7748 / JZ-1)</name>
    <dbReference type="NCBI Taxonomy" id="595605"/>
    <lineage>
        <taxon>Bacteria</taxon>
        <taxon>Pseudomonadati</taxon>
        <taxon>Pseudomonadota</taxon>
        <taxon>Alphaproteobacteria</taxon>
        <taxon>Sphingomonadales</taxon>
        <taxon>Sphingomonadaceae</taxon>
        <taxon>Sphingobium</taxon>
    </lineage>
</organism>
<reference evidence="1 2" key="1">
    <citation type="journal article" date="2015" name="Stand. Genomic Sci.">
        <title>Genomic Encyclopedia of Bacterial and Archaeal Type Strains, Phase III: the genomes of soil and plant-associated and newly described type strains.</title>
        <authorList>
            <person name="Whitman W.B."/>
            <person name="Woyke T."/>
            <person name="Klenk H.P."/>
            <person name="Zhou Y."/>
            <person name="Lilburn T.G."/>
            <person name="Beck B.J."/>
            <person name="De Vos P."/>
            <person name="Vandamme P."/>
            <person name="Eisen J.A."/>
            <person name="Garrity G."/>
            <person name="Hugenholtz P."/>
            <person name="Kyrpides N.C."/>
        </authorList>
    </citation>
    <scope>NUCLEOTIDE SEQUENCE [LARGE SCALE GENOMIC DNA]</scope>
    <source>
        <strain evidence="1 2">CGMCC 1.7748</strain>
    </source>
</reference>
<dbReference type="Gene3D" id="3.30.70.100">
    <property type="match status" value="1"/>
</dbReference>
<keyword evidence="2" id="KW-1185">Reference proteome</keyword>
<accession>A0A562KE60</accession>